<accession>A0A2P5TK89</accession>
<dbReference type="Proteomes" id="UP000242231">
    <property type="component" value="Unassembled WGS sequence"/>
</dbReference>
<dbReference type="RefSeq" id="WP_104487043.1">
    <property type="nucleotide sequence ID" value="NZ_BMYB01000025.1"/>
</dbReference>
<dbReference type="Gene3D" id="1.25.40.10">
    <property type="entry name" value="Tetratricopeptide repeat domain"/>
    <property type="match status" value="1"/>
</dbReference>
<dbReference type="EMBL" id="MPZM01000030">
    <property type="protein sequence ID" value="PPL15535.1"/>
    <property type="molecule type" value="Genomic_DNA"/>
</dbReference>
<evidence type="ECO:0000313" key="1">
    <source>
        <dbReference type="EMBL" id="PPL15535.1"/>
    </source>
</evidence>
<gene>
    <name evidence="1" type="ORF">UN63_12285</name>
</gene>
<sequence>MRHKLALIALITLALGLTYGGGRMLLAGTYQYQTDLFLDDWAAKNQQPEALAWMVAEEAARKANTYYPVANADYLDRLGRIHDWQQINEPIGSEQANASRERAINAYRDAIAVRPNWPFSHNNLATAKLRQGELDDEFKQAMENGFTLGPWRAIAYQQTVYLGLISWHTLNEQERKTVTSAIQHGLTHTGSSQRYMQQLLSQLQRQDLMAGIGNRE</sequence>
<keyword evidence="2" id="KW-1185">Reference proteome</keyword>
<reference evidence="2" key="1">
    <citation type="submission" date="2016-11" db="EMBL/GenBank/DDBJ databases">
        <authorList>
            <person name="Sisinthy S."/>
            <person name="Ara S."/>
            <person name="Gundlapally S.R."/>
        </authorList>
    </citation>
    <scope>NUCLEOTIDE SEQUENCE [LARGE SCALE GENOMIC DNA]</scope>
    <source>
        <strain evidence="2">V1-41</strain>
    </source>
</reference>
<name>A0A2P5TK89_9GAMM</name>
<dbReference type="InterPro" id="IPR011990">
    <property type="entry name" value="TPR-like_helical_dom_sf"/>
</dbReference>
<evidence type="ECO:0000313" key="2">
    <source>
        <dbReference type="Proteomes" id="UP000242231"/>
    </source>
</evidence>
<proteinExistence type="predicted"/>
<dbReference type="SUPFAM" id="SSF48452">
    <property type="entry name" value="TPR-like"/>
    <property type="match status" value="1"/>
</dbReference>
<comment type="caution">
    <text evidence="1">The sequence shown here is derived from an EMBL/GenBank/DDBJ whole genome shotgun (WGS) entry which is preliminary data.</text>
</comment>
<dbReference type="OrthoDB" id="6194880at2"/>
<protein>
    <submittedName>
        <fullName evidence="1">Uncharacterized protein</fullName>
    </submittedName>
</protein>
<dbReference type="AlphaFoldDB" id="A0A2P5TK89"/>
<organism evidence="1 2">
    <name type="scientific">Oceanisphaera arctica</name>
    <dbReference type="NCBI Taxonomy" id="641510"/>
    <lineage>
        <taxon>Bacteria</taxon>
        <taxon>Pseudomonadati</taxon>
        <taxon>Pseudomonadota</taxon>
        <taxon>Gammaproteobacteria</taxon>
        <taxon>Aeromonadales</taxon>
        <taxon>Aeromonadaceae</taxon>
        <taxon>Oceanisphaera</taxon>
    </lineage>
</organism>